<comment type="caution">
    <text evidence="2">The sequence shown here is derived from an EMBL/GenBank/DDBJ whole genome shotgun (WGS) entry which is preliminary data.</text>
</comment>
<gene>
    <name evidence="2" type="ORF">RIF29_14463</name>
</gene>
<dbReference type="AlphaFoldDB" id="A0AAN9ICS2"/>
<name>A0AAN9ICS2_CROPI</name>
<feature type="region of interest" description="Disordered" evidence="1">
    <location>
        <begin position="63"/>
        <end position="122"/>
    </location>
</feature>
<proteinExistence type="predicted"/>
<accession>A0AAN9ICS2</accession>
<evidence type="ECO:0000313" key="2">
    <source>
        <dbReference type="EMBL" id="KAK7273414.1"/>
    </source>
</evidence>
<dbReference type="EMBL" id="JAYWIO010000003">
    <property type="protein sequence ID" value="KAK7273414.1"/>
    <property type="molecule type" value="Genomic_DNA"/>
</dbReference>
<sequence length="122" mass="13039">MAAQHRSTATAWISSKEPVVHIAAMAAREPWRVGAREGDWDKSDRDECAWLGLVAARLLSKEGGERKTESNGGLVRELGGGDGSLEVGMSNMHNGKRRSTHGIESGSSRPSTLDSVQVGRAI</sequence>
<reference evidence="2 3" key="1">
    <citation type="submission" date="2024-01" db="EMBL/GenBank/DDBJ databases">
        <title>The genomes of 5 underutilized Papilionoideae crops provide insights into root nodulation and disease resistanc.</title>
        <authorList>
            <person name="Yuan L."/>
        </authorList>
    </citation>
    <scope>NUCLEOTIDE SEQUENCE [LARGE SCALE GENOMIC DNA]</scope>
    <source>
        <strain evidence="2">ZHUSHIDOU_FW_LH</strain>
        <tissue evidence="2">Leaf</tissue>
    </source>
</reference>
<protein>
    <submittedName>
        <fullName evidence="2">Uncharacterized protein</fullName>
    </submittedName>
</protein>
<feature type="compositionally biased region" description="Polar residues" evidence="1">
    <location>
        <begin position="105"/>
        <end position="115"/>
    </location>
</feature>
<keyword evidence="3" id="KW-1185">Reference proteome</keyword>
<evidence type="ECO:0000313" key="3">
    <source>
        <dbReference type="Proteomes" id="UP001372338"/>
    </source>
</evidence>
<evidence type="ECO:0000256" key="1">
    <source>
        <dbReference type="SAM" id="MobiDB-lite"/>
    </source>
</evidence>
<organism evidence="2 3">
    <name type="scientific">Crotalaria pallida</name>
    <name type="common">Smooth rattlebox</name>
    <name type="synonym">Crotalaria striata</name>
    <dbReference type="NCBI Taxonomy" id="3830"/>
    <lineage>
        <taxon>Eukaryota</taxon>
        <taxon>Viridiplantae</taxon>
        <taxon>Streptophyta</taxon>
        <taxon>Embryophyta</taxon>
        <taxon>Tracheophyta</taxon>
        <taxon>Spermatophyta</taxon>
        <taxon>Magnoliopsida</taxon>
        <taxon>eudicotyledons</taxon>
        <taxon>Gunneridae</taxon>
        <taxon>Pentapetalae</taxon>
        <taxon>rosids</taxon>
        <taxon>fabids</taxon>
        <taxon>Fabales</taxon>
        <taxon>Fabaceae</taxon>
        <taxon>Papilionoideae</taxon>
        <taxon>50 kb inversion clade</taxon>
        <taxon>genistoids sensu lato</taxon>
        <taxon>core genistoids</taxon>
        <taxon>Crotalarieae</taxon>
        <taxon>Crotalaria</taxon>
    </lineage>
</organism>
<dbReference type="Proteomes" id="UP001372338">
    <property type="component" value="Unassembled WGS sequence"/>
</dbReference>